<dbReference type="AlphaFoldDB" id="A0A3B0UKM2"/>
<proteinExistence type="predicted"/>
<evidence type="ECO:0000259" key="2">
    <source>
        <dbReference type="Pfam" id="PF13472"/>
    </source>
</evidence>
<dbReference type="InterPro" id="IPR013830">
    <property type="entry name" value="SGNH_hydro"/>
</dbReference>
<accession>A0A3B0UKM2</accession>
<dbReference type="EMBL" id="UOEU01000269">
    <property type="protein sequence ID" value="VAW31681.1"/>
    <property type="molecule type" value="Genomic_DNA"/>
</dbReference>
<dbReference type="InterPro" id="IPR036514">
    <property type="entry name" value="SGNH_hydro_sf"/>
</dbReference>
<evidence type="ECO:0000313" key="3">
    <source>
        <dbReference type="EMBL" id="VAW31681.1"/>
    </source>
</evidence>
<reference evidence="3" key="1">
    <citation type="submission" date="2018-06" db="EMBL/GenBank/DDBJ databases">
        <authorList>
            <person name="Zhirakovskaya E."/>
        </authorList>
    </citation>
    <scope>NUCLEOTIDE SEQUENCE</scope>
</reference>
<dbReference type="SUPFAM" id="SSF52266">
    <property type="entry name" value="SGNH hydrolase"/>
    <property type="match status" value="1"/>
</dbReference>
<feature type="domain" description="SGNH hydrolase-type esterase" evidence="2">
    <location>
        <begin position="51"/>
        <end position="230"/>
    </location>
</feature>
<dbReference type="Pfam" id="PF13472">
    <property type="entry name" value="Lipase_GDSL_2"/>
    <property type="match status" value="1"/>
</dbReference>
<dbReference type="CDD" id="cd01832">
    <property type="entry name" value="SGNH_hydrolase_like_1"/>
    <property type="match status" value="1"/>
</dbReference>
<sequence length="246" mass="26226">MGCGAETAVSTPTPSATAAATMEPTMTIPATETPTATACASNGERPLRYLALGDSLTIGESVAEAERWPVQLVAALREQGVTIEDAEIVARTGWTTAELQDGILLADPQGPYDLVSLLIGVNNQYCGLSQAEYRDELIGLLQTAVAFADGKPEHVFVVSIPDWGATPFAEGRDRAAVGAEIDTFNDISREEAERRGLLYIDITDISRLALEDELLTAVDGLHPSGKMYALWVARMETAVCGLLSQE</sequence>
<dbReference type="Gene3D" id="3.40.50.1110">
    <property type="entry name" value="SGNH hydrolase"/>
    <property type="match status" value="1"/>
</dbReference>
<feature type="region of interest" description="Disordered" evidence="1">
    <location>
        <begin position="1"/>
        <end position="24"/>
    </location>
</feature>
<evidence type="ECO:0000256" key="1">
    <source>
        <dbReference type="SAM" id="MobiDB-lite"/>
    </source>
</evidence>
<name>A0A3B0UKM2_9ZZZZ</name>
<gene>
    <name evidence="3" type="ORF">MNBD_CHLOROFLEXI01-4513</name>
</gene>
<protein>
    <submittedName>
        <fullName evidence="3">Lysophospholipase L1 and related esterases</fullName>
    </submittedName>
</protein>
<organism evidence="3">
    <name type="scientific">hydrothermal vent metagenome</name>
    <dbReference type="NCBI Taxonomy" id="652676"/>
    <lineage>
        <taxon>unclassified sequences</taxon>
        <taxon>metagenomes</taxon>
        <taxon>ecological metagenomes</taxon>
    </lineage>
</organism>